<feature type="domain" description="MmeI-like N-terminal" evidence="5">
    <location>
        <begin position="2"/>
        <end position="157"/>
    </location>
</feature>
<evidence type="ECO:0000259" key="9">
    <source>
        <dbReference type="Pfam" id="PF20473"/>
    </source>
</evidence>
<feature type="domain" description="MmeI-like helicase spacer" evidence="6">
    <location>
        <begin position="168"/>
        <end position="246"/>
    </location>
</feature>
<dbReference type="GO" id="GO:0032259">
    <property type="term" value="P:methylation"/>
    <property type="evidence" value="ECO:0007669"/>
    <property type="project" value="UniProtKB-KW"/>
</dbReference>
<dbReference type="PANTHER" id="PTHR33841">
    <property type="entry name" value="DNA METHYLTRANSFERASE YEEA-RELATED"/>
    <property type="match status" value="1"/>
</dbReference>
<dbReference type="InterPro" id="IPR046820">
    <property type="entry name" value="MmeI_TRD"/>
</dbReference>
<dbReference type="InterPro" id="IPR046817">
    <property type="entry name" value="MmeI_N"/>
</dbReference>
<gene>
    <name evidence="10" type="ORF">FA584_09110</name>
</gene>
<evidence type="ECO:0000259" key="5">
    <source>
        <dbReference type="Pfam" id="PF20464"/>
    </source>
</evidence>
<dbReference type="Pfam" id="PF20465">
    <property type="entry name" value="MmeI_hel"/>
    <property type="match status" value="1"/>
</dbReference>
<evidence type="ECO:0000256" key="3">
    <source>
        <dbReference type="ARBA" id="ARBA00022679"/>
    </source>
</evidence>
<dbReference type="Proteomes" id="UP000502831">
    <property type="component" value="Chromosome"/>
</dbReference>
<keyword evidence="2 10" id="KW-0489">Methyltransferase</keyword>
<dbReference type="InterPro" id="IPR050953">
    <property type="entry name" value="N4_N6_ade-DNA_methylase"/>
</dbReference>
<sequence>MTVVEIENNLHNLVANFDKENFIFELLLAYGIPKSTIKRLQGSDHDKLTSHGELVMRKKLFFKVTDNELHATIDELKSSKEVLKHSSRFVLVTDYETLLAYDVKTEDSLDIELLNIINHYDFFLPLAGMEKATFADENPADVKASLKMAKLYDELQKNNEFKTKEEIHALNVFLTRLLFCYFAEDTNIFPDNLFTSSLSSHTQIDGSDLDAYLQRLFTIFNTPNTKREPNTPAYLNAFPYVNGGLFALHVKLPTFTTRSRSLMLEIGQLKWSQINPDIFGSMIQAVVTPEHRGGMGMHYTSVPNIMKVIEPLFLDELYVEFEKSYESKTKLKALRVRLSKLKIFDPACGSGNFLIIAYKKLRELEMSILQRIDSLSRERSFVFSEIKLTQFYGIELDDFAHEVALLSLWLAEHQMNLEFYKAFGRTSPSLPLQDGGNIVHGNATRLNWEEVCPKNGGDEIYILGNPPYLGFRNWDNKQKEEMELVFSELGNVKRLDYISCWFKKATDFIYKINSKYSFVSTNSISQGEQVSLIWPYIFDSEQEISFAHQSFKWQNNAKDNAGVTVVIIGIRNKSDNKKYLYQNMIKKVVYNINPYLLEGSNIYIKQRNTPISNFPEMALGSSSIDGGFLILSPEERCEFIQADSNSEKFIKKYIGGNDFLNGLTRYCLWIEDSQVEEANKITKIKERIEKCKDYRLSAGRDAKKAAATPHRFFYRKYKEEISMILPFTSSENRDYLPVGFEKEGTIISNGLFVIYDSSIFIFGVLSSKLHNLWTKVVSGKLESRIRYSVNLVYNNFPFPNISQKQKNEITELVFGVLDEREKHSQKTLAQLYDPDKMPEGLRKAHHALDKAIEQCYRPKPFESDEERLEYLFKMYEEMVSIERKKK</sequence>
<dbReference type="EMBL" id="CP039734">
    <property type="protein sequence ID" value="QIR76357.1"/>
    <property type="molecule type" value="Genomic_DNA"/>
</dbReference>
<dbReference type="InterPro" id="IPR046816">
    <property type="entry name" value="MmeI_Mtase"/>
</dbReference>
<dbReference type="Pfam" id="PF20466">
    <property type="entry name" value="MmeI_TRD"/>
    <property type="match status" value="1"/>
</dbReference>
<evidence type="ECO:0000313" key="11">
    <source>
        <dbReference type="Proteomes" id="UP000502831"/>
    </source>
</evidence>
<accession>A0AA92FIV4</accession>
<dbReference type="InterPro" id="IPR046819">
    <property type="entry name" value="MmeI_hel"/>
</dbReference>
<feature type="domain" description="MmeI-like target recognition" evidence="7">
    <location>
        <begin position="599"/>
        <end position="801"/>
    </location>
</feature>
<evidence type="ECO:0000313" key="10">
    <source>
        <dbReference type="EMBL" id="QIR76357.1"/>
    </source>
</evidence>
<protein>
    <recommendedName>
        <fullName evidence="1">site-specific DNA-methyltransferase (adenine-specific)</fullName>
        <ecNumber evidence="1">2.1.1.72</ecNumber>
    </recommendedName>
</protein>
<evidence type="ECO:0000256" key="1">
    <source>
        <dbReference type="ARBA" id="ARBA00011900"/>
    </source>
</evidence>
<dbReference type="Pfam" id="PF20467">
    <property type="entry name" value="MmeI_C"/>
    <property type="match status" value="1"/>
</dbReference>
<organism evidence="10 11">
    <name type="scientific">Sulfurospirillum diekertiae</name>
    <dbReference type="NCBI Taxonomy" id="1854492"/>
    <lineage>
        <taxon>Bacteria</taxon>
        <taxon>Pseudomonadati</taxon>
        <taxon>Campylobacterota</taxon>
        <taxon>Epsilonproteobacteria</taxon>
        <taxon>Campylobacterales</taxon>
        <taxon>Sulfurospirillaceae</taxon>
        <taxon>Sulfurospirillum</taxon>
    </lineage>
</organism>
<evidence type="ECO:0000259" key="8">
    <source>
        <dbReference type="Pfam" id="PF20467"/>
    </source>
</evidence>
<evidence type="ECO:0000256" key="4">
    <source>
        <dbReference type="ARBA" id="ARBA00047942"/>
    </source>
</evidence>
<evidence type="ECO:0000259" key="6">
    <source>
        <dbReference type="Pfam" id="PF20465"/>
    </source>
</evidence>
<reference evidence="10 11" key="1">
    <citation type="journal article" date="2017" name="Environ. Sci. Technol.">
        <title>Organohalide Respiration with Chlorinated Ethenes under Low pH Conditions.</title>
        <authorList>
            <person name="Yang Y."/>
            <person name="Capiro N.L."/>
            <person name="Marcet T.F."/>
            <person name="Yan J."/>
            <person name="Pennell K.D."/>
            <person name="Loffler F.E."/>
        </authorList>
    </citation>
    <scope>NUCLEOTIDE SEQUENCE [LARGE SCALE GENOMIC DNA]</scope>
    <source>
        <strain evidence="10 11">ACSDCE</strain>
    </source>
</reference>
<dbReference type="EC" id="2.1.1.72" evidence="1"/>
<dbReference type="PANTHER" id="PTHR33841:SF1">
    <property type="entry name" value="DNA METHYLTRANSFERASE A"/>
    <property type="match status" value="1"/>
</dbReference>
<feature type="domain" description="MmeI-like DNA-methyltransferase" evidence="9">
    <location>
        <begin position="322"/>
        <end position="582"/>
    </location>
</feature>
<evidence type="ECO:0000259" key="7">
    <source>
        <dbReference type="Pfam" id="PF20466"/>
    </source>
</evidence>
<dbReference type="REBASE" id="402794">
    <property type="entry name" value="SspACSDCEORF9110P"/>
</dbReference>
<dbReference type="GO" id="GO:0009007">
    <property type="term" value="F:site-specific DNA-methyltransferase (adenine-specific) activity"/>
    <property type="evidence" value="ECO:0007669"/>
    <property type="project" value="UniProtKB-EC"/>
</dbReference>
<name>A0AA92FIV4_9BACT</name>
<proteinExistence type="predicted"/>
<feature type="domain" description="MmeI-like C-terminal" evidence="8">
    <location>
        <begin position="802"/>
        <end position="880"/>
    </location>
</feature>
<dbReference type="InterPro" id="IPR046818">
    <property type="entry name" value="MmeI_C"/>
</dbReference>
<dbReference type="AlphaFoldDB" id="A0AA92FIV4"/>
<dbReference type="InterPro" id="IPR029063">
    <property type="entry name" value="SAM-dependent_MTases_sf"/>
</dbReference>
<dbReference type="Pfam" id="PF20464">
    <property type="entry name" value="MmeI_N"/>
    <property type="match status" value="1"/>
</dbReference>
<dbReference type="Pfam" id="PF20473">
    <property type="entry name" value="MmeI_Mtase"/>
    <property type="match status" value="1"/>
</dbReference>
<dbReference type="SUPFAM" id="SSF53335">
    <property type="entry name" value="S-adenosyl-L-methionine-dependent methyltransferases"/>
    <property type="match status" value="1"/>
</dbReference>
<dbReference type="Gene3D" id="3.40.50.150">
    <property type="entry name" value="Vaccinia Virus protein VP39"/>
    <property type="match status" value="1"/>
</dbReference>
<comment type="catalytic activity">
    <reaction evidence="4">
        <text>a 2'-deoxyadenosine in DNA + S-adenosyl-L-methionine = an N(6)-methyl-2'-deoxyadenosine in DNA + S-adenosyl-L-homocysteine + H(+)</text>
        <dbReference type="Rhea" id="RHEA:15197"/>
        <dbReference type="Rhea" id="RHEA-COMP:12418"/>
        <dbReference type="Rhea" id="RHEA-COMP:12419"/>
        <dbReference type="ChEBI" id="CHEBI:15378"/>
        <dbReference type="ChEBI" id="CHEBI:57856"/>
        <dbReference type="ChEBI" id="CHEBI:59789"/>
        <dbReference type="ChEBI" id="CHEBI:90615"/>
        <dbReference type="ChEBI" id="CHEBI:90616"/>
        <dbReference type="EC" id="2.1.1.72"/>
    </reaction>
</comment>
<evidence type="ECO:0000256" key="2">
    <source>
        <dbReference type="ARBA" id="ARBA00022603"/>
    </source>
</evidence>
<keyword evidence="3" id="KW-0808">Transferase</keyword>